<proteinExistence type="predicted"/>
<evidence type="ECO:0000313" key="10">
    <source>
        <dbReference type="Proteomes" id="UP000230066"/>
    </source>
</evidence>
<feature type="region of interest" description="Disordered" evidence="7">
    <location>
        <begin position="153"/>
        <end position="176"/>
    </location>
</feature>
<dbReference type="SMART" id="SM00320">
    <property type="entry name" value="WD40"/>
    <property type="match status" value="5"/>
</dbReference>
<dbReference type="PROSITE" id="PS50294">
    <property type="entry name" value="WD_REPEATS_REGION"/>
    <property type="match status" value="3"/>
</dbReference>
<feature type="repeat" description="WD" evidence="6">
    <location>
        <begin position="298"/>
        <end position="340"/>
    </location>
</feature>
<dbReference type="GO" id="GO:0005730">
    <property type="term" value="C:nucleolus"/>
    <property type="evidence" value="ECO:0007669"/>
    <property type="project" value="TreeGrafter"/>
</dbReference>
<comment type="subcellular location">
    <subcellularLocation>
        <location evidence="1">Nucleus</location>
    </subcellularLocation>
</comment>
<sequence>MESHNPDISECADVEMHEPSPNSKQENKRKKKKKSAGKMPDTMELVEKNDDDQKDEEEVAGEPGVYIPGQSRPLRDDEVLVMDKSSYRLFHEFQLESASLSFDILLDNLGGDRPVELNGPAISTCLIAGTQAYQGRKNHLVVLRLSNMLPFRKKNAEDTDNEEPTDEDSSDDDENLDAQPELEAATIEHSGTVNRVRAHQHAGRYFAASWSELGKVFIWDLTRPLTAVNDSAVMAEYTRRNESPAPFFVFKGHRNEGFALDWSPNVNASGHLASGDCEGRIHHWIPRVSDWVVQRTPYTGHTGSVEDIQWSYTEPTVFLSVSADHSIRVWDVRSPPSSGSMLTVPEAHPADVNVAAWNRQVPVHLLTGGDDGSLRVWDLRQIHRRYGSGAGDQSLIPAYTHVYDFHKKPITSVEWNSNDPGVFVATSEDDQVTLWDTTLEQAEIPEDCTTDSATVNLPVQLLFIHSGQTEVKEAHWHSQIPGLLFTTSLDGYNVFRTCNI</sequence>
<dbReference type="Gene3D" id="2.130.10.10">
    <property type="entry name" value="YVTN repeat-like/Quinoprotein amine dehydrogenase"/>
    <property type="match status" value="1"/>
</dbReference>
<evidence type="ECO:0000313" key="9">
    <source>
        <dbReference type="EMBL" id="THD27099.1"/>
    </source>
</evidence>
<feature type="repeat" description="WD" evidence="6">
    <location>
        <begin position="403"/>
        <end position="436"/>
    </location>
</feature>
<feature type="compositionally biased region" description="Acidic residues" evidence="7">
    <location>
        <begin position="49"/>
        <end position="60"/>
    </location>
</feature>
<evidence type="ECO:0000259" key="8">
    <source>
        <dbReference type="Pfam" id="PF12265"/>
    </source>
</evidence>
<dbReference type="Pfam" id="PF12265">
    <property type="entry name" value="CAF1C_H4-bd"/>
    <property type="match status" value="1"/>
</dbReference>
<dbReference type="PANTHER" id="PTHR45903:SF1">
    <property type="entry name" value="GLUTAMATE-RICH WD REPEAT-CONTAINING PROTEIN 1"/>
    <property type="match status" value="1"/>
</dbReference>
<feature type="domain" description="Histone-binding protein RBBP4-like N-terminal" evidence="8">
    <location>
        <begin position="77"/>
        <end position="148"/>
    </location>
</feature>
<dbReference type="InterPro" id="IPR001680">
    <property type="entry name" value="WD40_rpt"/>
</dbReference>
<organism evidence="9 10">
    <name type="scientific">Fasciola hepatica</name>
    <name type="common">Liver fluke</name>
    <dbReference type="NCBI Taxonomy" id="6192"/>
    <lineage>
        <taxon>Eukaryota</taxon>
        <taxon>Metazoa</taxon>
        <taxon>Spiralia</taxon>
        <taxon>Lophotrochozoa</taxon>
        <taxon>Platyhelminthes</taxon>
        <taxon>Trematoda</taxon>
        <taxon>Digenea</taxon>
        <taxon>Plagiorchiida</taxon>
        <taxon>Echinostomata</taxon>
        <taxon>Echinostomatoidea</taxon>
        <taxon>Fasciolidae</taxon>
        <taxon>Fasciola</taxon>
    </lineage>
</organism>
<dbReference type="InterPro" id="IPR015943">
    <property type="entry name" value="WD40/YVTN_repeat-like_dom_sf"/>
</dbReference>
<dbReference type="PROSITE" id="PS00678">
    <property type="entry name" value="WD_REPEATS_1"/>
    <property type="match status" value="1"/>
</dbReference>
<evidence type="ECO:0000256" key="7">
    <source>
        <dbReference type="SAM" id="MobiDB-lite"/>
    </source>
</evidence>
<evidence type="ECO:0000256" key="4">
    <source>
        <dbReference type="ARBA" id="ARBA00023242"/>
    </source>
</evidence>
<dbReference type="InterPro" id="IPR019775">
    <property type="entry name" value="WD40_repeat_CS"/>
</dbReference>
<evidence type="ECO:0000256" key="5">
    <source>
        <dbReference type="ARBA" id="ARBA00040876"/>
    </source>
</evidence>
<dbReference type="SUPFAM" id="SSF50978">
    <property type="entry name" value="WD40 repeat-like"/>
    <property type="match status" value="1"/>
</dbReference>
<evidence type="ECO:0000256" key="2">
    <source>
        <dbReference type="ARBA" id="ARBA00022574"/>
    </source>
</evidence>
<dbReference type="InterPro" id="IPR022052">
    <property type="entry name" value="Histone-bd_RBBP4-like_N"/>
</dbReference>
<dbReference type="GO" id="GO:0042254">
    <property type="term" value="P:ribosome biogenesis"/>
    <property type="evidence" value="ECO:0007669"/>
    <property type="project" value="TreeGrafter"/>
</dbReference>
<reference evidence="9" key="1">
    <citation type="submission" date="2019-03" db="EMBL/GenBank/DDBJ databases">
        <title>Improved annotation for the trematode Fasciola hepatica.</title>
        <authorList>
            <person name="Choi Y.-J."/>
            <person name="Martin J."/>
            <person name="Mitreva M."/>
        </authorList>
    </citation>
    <scope>NUCLEOTIDE SEQUENCE [LARGE SCALE GENOMIC DNA]</scope>
</reference>
<keyword evidence="4" id="KW-0539">Nucleus</keyword>
<dbReference type="InterPro" id="IPR020472">
    <property type="entry name" value="WD40_PAC1"/>
</dbReference>
<gene>
    <name evidence="9" type="ORF">D915_001798</name>
</gene>
<dbReference type="PRINTS" id="PR00320">
    <property type="entry name" value="GPROTEINBRPT"/>
</dbReference>
<accession>A0A4E0RE37</accession>
<dbReference type="EMBL" id="JXXN02000527">
    <property type="protein sequence ID" value="THD27099.1"/>
    <property type="molecule type" value="Genomic_DNA"/>
</dbReference>
<evidence type="ECO:0000256" key="3">
    <source>
        <dbReference type="ARBA" id="ARBA00022737"/>
    </source>
</evidence>
<dbReference type="Pfam" id="PF00400">
    <property type="entry name" value="WD40"/>
    <property type="match status" value="3"/>
</dbReference>
<name>A0A4E0RE37_FASHE</name>
<dbReference type="InterPro" id="IPR051972">
    <property type="entry name" value="Glutamate-rich_WD_repeat"/>
</dbReference>
<dbReference type="PROSITE" id="PS50082">
    <property type="entry name" value="WD_REPEATS_2"/>
    <property type="match status" value="3"/>
</dbReference>
<keyword evidence="2 6" id="KW-0853">WD repeat</keyword>
<dbReference type="AlphaFoldDB" id="A0A4E0RE37"/>
<dbReference type="InterPro" id="IPR036322">
    <property type="entry name" value="WD40_repeat_dom_sf"/>
</dbReference>
<feature type="compositionally biased region" description="Acidic residues" evidence="7">
    <location>
        <begin position="158"/>
        <end position="176"/>
    </location>
</feature>
<feature type="region of interest" description="Disordered" evidence="7">
    <location>
        <begin position="1"/>
        <end position="71"/>
    </location>
</feature>
<keyword evidence="10" id="KW-1185">Reference proteome</keyword>
<evidence type="ECO:0000256" key="6">
    <source>
        <dbReference type="PROSITE-ProRule" id="PRU00221"/>
    </source>
</evidence>
<feature type="repeat" description="WD" evidence="6">
    <location>
        <begin position="345"/>
        <end position="380"/>
    </location>
</feature>
<keyword evidence="3" id="KW-0677">Repeat</keyword>
<dbReference type="Proteomes" id="UP000230066">
    <property type="component" value="Unassembled WGS sequence"/>
</dbReference>
<dbReference type="PANTHER" id="PTHR45903">
    <property type="entry name" value="GLUTAMATE-RICH WD REPEAT-CONTAINING PROTEIN 1"/>
    <property type="match status" value="1"/>
</dbReference>
<comment type="caution">
    <text evidence="9">The sequence shown here is derived from an EMBL/GenBank/DDBJ whole genome shotgun (WGS) entry which is preliminary data.</text>
</comment>
<protein>
    <recommendedName>
        <fullName evidence="5">Glutamate-rich WD repeat-containing protein 1</fullName>
    </recommendedName>
</protein>
<evidence type="ECO:0000256" key="1">
    <source>
        <dbReference type="ARBA" id="ARBA00004123"/>
    </source>
</evidence>
<feature type="compositionally biased region" description="Basic residues" evidence="7">
    <location>
        <begin position="27"/>
        <end position="36"/>
    </location>
</feature>